<name>A0A6A6NAB2_HEVBR</name>
<comment type="similarity">
    <text evidence="4">Belongs to the CRWN family.</text>
</comment>
<evidence type="ECO:0000256" key="6">
    <source>
        <dbReference type="SAM" id="MobiDB-lite"/>
    </source>
</evidence>
<keyword evidence="1 5" id="KW-0175">Coiled coil</keyword>
<keyword evidence="8" id="KW-1185">Reference proteome</keyword>
<evidence type="ECO:0000256" key="3">
    <source>
        <dbReference type="ARBA" id="ARBA00024186"/>
    </source>
</evidence>
<comment type="subcellular location">
    <subcellularLocation>
        <location evidence="3">Nucleus lamina</location>
    </subcellularLocation>
</comment>
<feature type="coiled-coil region" evidence="5">
    <location>
        <begin position="226"/>
        <end position="258"/>
    </location>
</feature>
<dbReference type="GO" id="GO:0006997">
    <property type="term" value="P:nucleus organization"/>
    <property type="evidence" value="ECO:0007669"/>
    <property type="project" value="InterPro"/>
</dbReference>
<comment type="caution">
    <text evidence="7">The sequence shown here is derived from an EMBL/GenBank/DDBJ whole genome shotgun (WGS) entry which is preliminary data.</text>
</comment>
<protein>
    <recommendedName>
        <fullName evidence="9">Nuclear matrix constituent protein 1-like protein</fullName>
    </recommendedName>
</protein>
<reference evidence="7 8" key="1">
    <citation type="journal article" date="2020" name="Mol. Plant">
        <title>The Chromosome-Based Rubber Tree Genome Provides New Insights into Spurge Genome Evolution and Rubber Biosynthesis.</title>
        <authorList>
            <person name="Liu J."/>
            <person name="Shi C."/>
            <person name="Shi C.C."/>
            <person name="Li W."/>
            <person name="Zhang Q.J."/>
            <person name="Zhang Y."/>
            <person name="Li K."/>
            <person name="Lu H.F."/>
            <person name="Shi C."/>
            <person name="Zhu S.T."/>
            <person name="Xiao Z.Y."/>
            <person name="Nan H."/>
            <person name="Yue Y."/>
            <person name="Zhu X.G."/>
            <person name="Wu Y."/>
            <person name="Hong X.N."/>
            <person name="Fan G.Y."/>
            <person name="Tong Y."/>
            <person name="Zhang D."/>
            <person name="Mao C.L."/>
            <person name="Liu Y.L."/>
            <person name="Hao S.J."/>
            <person name="Liu W.Q."/>
            <person name="Lv M.Q."/>
            <person name="Zhang H.B."/>
            <person name="Liu Y."/>
            <person name="Hu-Tang G.R."/>
            <person name="Wang J.P."/>
            <person name="Wang J.H."/>
            <person name="Sun Y.H."/>
            <person name="Ni S.B."/>
            <person name="Chen W.B."/>
            <person name="Zhang X.C."/>
            <person name="Jiao Y.N."/>
            <person name="Eichler E.E."/>
            <person name="Li G.H."/>
            <person name="Liu X."/>
            <person name="Gao L.Z."/>
        </authorList>
    </citation>
    <scope>NUCLEOTIDE SEQUENCE [LARGE SCALE GENOMIC DNA]</scope>
    <source>
        <strain evidence="8">cv. GT1</strain>
        <tissue evidence="7">Leaf</tissue>
    </source>
</reference>
<dbReference type="AlphaFoldDB" id="A0A6A6NAB2"/>
<evidence type="ECO:0000256" key="2">
    <source>
        <dbReference type="ARBA" id="ARBA00023242"/>
    </source>
</evidence>
<feature type="region of interest" description="Disordered" evidence="6">
    <location>
        <begin position="459"/>
        <end position="547"/>
    </location>
</feature>
<evidence type="ECO:0008006" key="9">
    <source>
        <dbReference type="Google" id="ProtNLM"/>
    </source>
</evidence>
<evidence type="ECO:0000313" key="8">
    <source>
        <dbReference type="Proteomes" id="UP000467840"/>
    </source>
</evidence>
<dbReference type="EMBL" id="JAAGAX010000003">
    <property type="protein sequence ID" value="KAF2321433.1"/>
    <property type="molecule type" value="Genomic_DNA"/>
</dbReference>
<dbReference type="GO" id="GO:0005652">
    <property type="term" value="C:nuclear lamina"/>
    <property type="evidence" value="ECO:0007669"/>
    <property type="project" value="UniProtKB-SubCell"/>
</dbReference>
<feature type="coiled-coil region" evidence="5">
    <location>
        <begin position="82"/>
        <end position="170"/>
    </location>
</feature>
<evidence type="ECO:0000313" key="7">
    <source>
        <dbReference type="EMBL" id="KAF2321433.1"/>
    </source>
</evidence>
<dbReference type="PANTHER" id="PTHR31908:SF9">
    <property type="entry name" value="PROTEIN CROWDED NUCLEI 3"/>
    <property type="match status" value="1"/>
</dbReference>
<gene>
    <name evidence="7" type="ORF">GH714_041027</name>
</gene>
<proteinExistence type="inferred from homology"/>
<dbReference type="Proteomes" id="UP000467840">
    <property type="component" value="Chromosome 10"/>
</dbReference>
<evidence type="ECO:0000256" key="4">
    <source>
        <dbReference type="ARBA" id="ARBA00024208"/>
    </source>
</evidence>
<organism evidence="7 8">
    <name type="scientific">Hevea brasiliensis</name>
    <name type="common">Para rubber tree</name>
    <name type="synonym">Siphonia brasiliensis</name>
    <dbReference type="NCBI Taxonomy" id="3981"/>
    <lineage>
        <taxon>Eukaryota</taxon>
        <taxon>Viridiplantae</taxon>
        <taxon>Streptophyta</taxon>
        <taxon>Embryophyta</taxon>
        <taxon>Tracheophyta</taxon>
        <taxon>Spermatophyta</taxon>
        <taxon>Magnoliopsida</taxon>
        <taxon>eudicotyledons</taxon>
        <taxon>Gunneridae</taxon>
        <taxon>Pentapetalae</taxon>
        <taxon>rosids</taxon>
        <taxon>fabids</taxon>
        <taxon>Malpighiales</taxon>
        <taxon>Euphorbiaceae</taxon>
        <taxon>Crotonoideae</taxon>
        <taxon>Micrandreae</taxon>
        <taxon>Hevea</taxon>
    </lineage>
</organism>
<feature type="coiled-coil region" evidence="5">
    <location>
        <begin position="1"/>
        <end position="42"/>
    </location>
</feature>
<sequence length="652" mass="74935">MRVAEAKLAEINRKNSELDVKLQELEARESVLQRERLSLNTEREAHEATFYKQREDLLEWERKLQKDEERLCDLRRTLNHREEKANENDKILEQKNRDLEETEKKIDLSFAKLKEKEDDINNRLSDLTAKEKVEVQQLLDEHRASLDTKTQELELELEDKRKDLDDELRSKVRSTFRGLEAVRLEKESFEVRKKREQLVLSENAEMEHDQMVRNFESQRSNFEANLVSRREAMEKAMRERERKEKQEVAKNKEKLEGQQIGMQKDIDELVMLSNKLRDQREQVIRDRNLFLTFVEKHKSCKNCVDITSEFILSDLLPPDMEDRRILPLQRQADEILRNDQDDVDVTVVMNVNRSPSEHDLGYSNSQEHMSWFRKCTSKIFSISPTKKKEHVSVPILAEEKTDGFGMLASKAARGSVAGDEFEQLHFDAIKGKGDGIPCLLMITSNDIYQNIDESIEKPASNIARKRERAPTETEQDAGDSEGCSESVTTGGRRKRRQMVASAITPGQKRYNLRRHRTAGAPSANEAFSGLTKTGEKEADGGASVEPTRKPETALALSLGVASETGKSTDALKVTTLKNVEFLQDRAVRADISKSIEIMELSEEVNGTTEYGDEDENGSTIHEEDEEDYDVDDELEHPGEVSIGKKIWTFFTT</sequence>
<feature type="region of interest" description="Disordered" evidence="6">
    <location>
        <begin position="605"/>
        <end position="631"/>
    </location>
</feature>
<dbReference type="InterPro" id="IPR040418">
    <property type="entry name" value="CRWN"/>
</dbReference>
<evidence type="ECO:0000256" key="5">
    <source>
        <dbReference type="SAM" id="Coils"/>
    </source>
</evidence>
<keyword evidence="2" id="KW-0539">Nucleus</keyword>
<evidence type="ECO:0000256" key="1">
    <source>
        <dbReference type="ARBA" id="ARBA00023054"/>
    </source>
</evidence>
<accession>A0A6A6NAB2</accession>
<feature type="compositionally biased region" description="Acidic residues" evidence="6">
    <location>
        <begin position="610"/>
        <end position="631"/>
    </location>
</feature>
<dbReference type="PANTHER" id="PTHR31908">
    <property type="entry name" value="PROTEIN CROWDED NUCLEI 4"/>
    <property type="match status" value="1"/>
</dbReference>